<organism evidence="5 6">
    <name type="scientific">Vagococcus acidifermentans</name>
    <dbReference type="NCBI Taxonomy" id="564710"/>
    <lineage>
        <taxon>Bacteria</taxon>
        <taxon>Bacillati</taxon>
        <taxon>Bacillota</taxon>
        <taxon>Bacilli</taxon>
        <taxon>Lactobacillales</taxon>
        <taxon>Enterococcaceae</taxon>
        <taxon>Vagococcus</taxon>
    </lineage>
</organism>
<accession>A0A430AZ94</accession>
<dbReference type="Gene3D" id="1.10.3630.10">
    <property type="entry name" value="yeast vps74-n-term truncation variant domain like"/>
    <property type="match status" value="1"/>
</dbReference>
<evidence type="ECO:0000256" key="2">
    <source>
        <dbReference type="ARBA" id="ARBA00023034"/>
    </source>
</evidence>
<dbReference type="Proteomes" id="UP000286773">
    <property type="component" value="Unassembled WGS sequence"/>
</dbReference>
<keyword evidence="6" id="KW-1185">Reference proteome</keyword>
<dbReference type="GO" id="GO:0070273">
    <property type="term" value="F:phosphatidylinositol-4-phosphate binding"/>
    <property type="evidence" value="ECO:0007669"/>
    <property type="project" value="InterPro"/>
</dbReference>
<reference evidence="5 6" key="1">
    <citation type="submission" date="2017-05" db="EMBL/GenBank/DDBJ databases">
        <title>Vagococcus spp. assemblies.</title>
        <authorList>
            <person name="Gulvik C.A."/>
        </authorList>
    </citation>
    <scope>NUCLEOTIDE SEQUENCE [LARGE SCALE GENOMIC DNA]</scope>
    <source>
        <strain evidence="5 6">LMG 24798</strain>
    </source>
</reference>
<comment type="caution">
    <text evidence="5">The sequence shown here is derived from an EMBL/GenBank/DDBJ whole genome shotgun (WGS) entry which is preliminary data.</text>
</comment>
<evidence type="ECO:0000256" key="4">
    <source>
        <dbReference type="ARBA" id="ARBA00023136"/>
    </source>
</evidence>
<gene>
    <name evidence="5" type="ORF">CBF27_03920</name>
</gene>
<evidence type="ECO:0000256" key="3">
    <source>
        <dbReference type="ARBA" id="ARBA00023121"/>
    </source>
</evidence>
<dbReference type="OrthoDB" id="2194154at2"/>
<dbReference type="Pfam" id="PF05719">
    <property type="entry name" value="GPP34"/>
    <property type="match status" value="1"/>
</dbReference>
<keyword evidence="4" id="KW-0472">Membrane</keyword>
<dbReference type="EMBL" id="NGKC01000003">
    <property type="protein sequence ID" value="RSU13336.1"/>
    <property type="molecule type" value="Genomic_DNA"/>
</dbReference>
<proteinExistence type="predicted"/>
<dbReference type="InterPro" id="IPR038261">
    <property type="entry name" value="GPP34-like_sf"/>
</dbReference>
<dbReference type="InterPro" id="IPR008628">
    <property type="entry name" value="GPP34-like"/>
</dbReference>
<dbReference type="GO" id="GO:0012505">
    <property type="term" value="C:endomembrane system"/>
    <property type="evidence" value="ECO:0007669"/>
    <property type="project" value="UniProtKB-ARBA"/>
</dbReference>
<comment type="subcellular location">
    <subcellularLocation>
        <location evidence="1">Golgi apparatus membrane</location>
        <topology evidence="1">Peripheral membrane protein</topology>
        <orientation evidence="1">Cytoplasmic side</orientation>
    </subcellularLocation>
</comment>
<name>A0A430AZ94_9ENTE</name>
<evidence type="ECO:0000256" key="1">
    <source>
        <dbReference type="ARBA" id="ARBA00004255"/>
    </source>
</evidence>
<dbReference type="AlphaFoldDB" id="A0A430AZ94"/>
<evidence type="ECO:0000313" key="6">
    <source>
        <dbReference type="Proteomes" id="UP000286773"/>
    </source>
</evidence>
<dbReference type="RefSeq" id="WP_126812635.1">
    <property type="nucleotide sequence ID" value="NZ_NGKC01000003.1"/>
</dbReference>
<keyword evidence="2" id="KW-0333">Golgi apparatus</keyword>
<protein>
    <recommendedName>
        <fullName evidence="7">GPP34 family phosphoprotein</fullName>
    </recommendedName>
</protein>
<evidence type="ECO:0008006" key="7">
    <source>
        <dbReference type="Google" id="ProtNLM"/>
    </source>
</evidence>
<evidence type="ECO:0000313" key="5">
    <source>
        <dbReference type="EMBL" id="RSU13336.1"/>
    </source>
</evidence>
<dbReference type="GO" id="GO:0005737">
    <property type="term" value="C:cytoplasm"/>
    <property type="evidence" value="ECO:0007669"/>
    <property type="project" value="UniProtKB-ARBA"/>
</dbReference>
<sequence>MKLTSLSEQLFLLAMDRRGSVAGNRYRMQISLVMAGLLDLEEAGIIKLAQQAVIVKATSLPGDLLFLQPLHELITKMKKPTLKKIADKYCGTFTDRELKKYLTSIRNELLQKQLVQVTQKAGYLGKQSIYSADEAELALLLDDVIKQITDEAPNGKMLALWVLLEKTKLSGKYFTKDTLNQVRKKLADLTDQPLFNDLKIMEKEIEATFLVLLTAATVN</sequence>
<keyword evidence="3" id="KW-0446">Lipid-binding</keyword>